<sequence length="170" mass="19741">MRQSSNKMPRTIMKYCGSIILLLLIVYYLYKNYGSNLFRLDIPTDSSMYYIIHLDWNRYAEAYVATLTTIIIPLFLIGIILFILTRLTKGTVKNILIKILPLILFIALFVLIFVPMLFVLNVTHFSFLATFLSFLALSKPAMVKIYRFSQKSVDEINHPEINTTEKENKS</sequence>
<evidence type="ECO:0000313" key="2">
    <source>
        <dbReference type="EMBL" id="ERS92325.1"/>
    </source>
</evidence>
<dbReference type="Proteomes" id="UP000017131">
    <property type="component" value="Unassembled WGS sequence"/>
</dbReference>
<reference evidence="2 3" key="1">
    <citation type="journal article" date="2013" name="Genome Announc.">
        <title>Draft Genome Sequence of Staphylococcus simulans UMC-CNS-990, Isolated from a Case of Chronic Bovine Mastitis.</title>
        <authorList>
            <person name="Calcutt M.J."/>
            <person name="Foecking M.F."/>
            <person name="Hsieh H.Y."/>
            <person name="Perry J."/>
            <person name="Stewart G.C."/>
            <person name="Middleton J.R."/>
        </authorList>
    </citation>
    <scope>NUCLEOTIDE SEQUENCE [LARGE SCALE GENOMIC DNA]</scope>
    <source>
        <strain evidence="2 3">UMC-CNS-990</strain>
    </source>
</reference>
<feature type="transmembrane region" description="Helical" evidence="1">
    <location>
        <begin position="96"/>
        <end position="118"/>
    </location>
</feature>
<evidence type="ECO:0000256" key="1">
    <source>
        <dbReference type="SAM" id="Phobius"/>
    </source>
</evidence>
<organism evidence="2 3">
    <name type="scientific">Staphylococcus simulans UMC-CNS-990</name>
    <dbReference type="NCBI Taxonomy" id="1405498"/>
    <lineage>
        <taxon>Bacteria</taxon>
        <taxon>Bacillati</taxon>
        <taxon>Bacillota</taxon>
        <taxon>Bacilli</taxon>
        <taxon>Bacillales</taxon>
        <taxon>Staphylococcaceae</taxon>
        <taxon>Staphylococcus</taxon>
    </lineage>
</organism>
<name>A0ABN0P9W0_STASI</name>
<evidence type="ECO:0000313" key="3">
    <source>
        <dbReference type="Proteomes" id="UP000017131"/>
    </source>
</evidence>
<keyword evidence="1" id="KW-0472">Membrane</keyword>
<dbReference type="GeneID" id="77331327"/>
<gene>
    <name evidence="2" type="ORF">SSIM_12480</name>
</gene>
<proteinExistence type="predicted"/>
<protein>
    <submittedName>
        <fullName evidence="2">Uncharacterized protein</fullName>
    </submittedName>
</protein>
<comment type="caution">
    <text evidence="2">The sequence shown here is derived from an EMBL/GenBank/DDBJ whole genome shotgun (WGS) entry which is preliminary data.</text>
</comment>
<feature type="transmembrane region" description="Helical" evidence="1">
    <location>
        <begin position="124"/>
        <end position="142"/>
    </location>
</feature>
<dbReference type="RefSeq" id="WP_002481264.1">
    <property type="nucleotide sequence ID" value="NZ_AXDY01000016.1"/>
</dbReference>
<keyword evidence="1" id="KW-1133">Transmembrane helix</keyword>
<dbReference type="EMBL" id="AXDY01000016">
    <property type="protein sequence ID" value="ERS92325.1"/>
    <property type="molecule type" value="Genomic_DNA"/>
</dbReference>
<feature type="transmembrane region" description="Helical" evidence="1">
    <location>
        <begin position="62"/>
        <end position="84"/>
    </location>
</feature>
<keyword evidence="3" id="KW-1185">Reference proteome</keyword>
<keyword evidence="1" id="KW-0812">Transmembrane</keyword>
<feature type="transmembrane region" description="Helical" evidence="1">
    <location>
        <begin position="12"/>
        <end position="30"/>
    </location>
</feature>
<accession>A0ABN0P9W0</accession>